<name>A0A0L7KVV4_OPEBR</name>
<dbReference type="AlphaFoldDB" id="A0A0L7KVV4"/>
<sequence length="104" mass="12390">MDVRHAKFLLSGNIWMTFCADLDGNEKKQRGTQSALLKMRPIRGEFHNQYFDLREDESAFYDYMSMSPEAFDYLCNMIRDDCKHVVTNYRRPISVEERLVLTIR</sequence>
<dbReference type="Proteomes" id="UP000037510">
    <property type="component" value="Unassembled WGS sequence"/>
</dbReference>
<comment type="caution">
    <text evidence="1">The sequence shown here is derived from an EMBL/GenBank/DDBJ whole genome shotgun (WGS) entry which is preliminary data.</text>
</comment>
<proteinExistence type="predicted"/>
<evidence type="ECO:0000313" key="1">
    <source>
        <dbReference type="EMBL" id="KOB67196.1"/>
    </source>
</evidence>
<gene>
    <name evidence="1" type="ORF">OBRU01_20146</name>
</gene>
<accession>A0A0L7KVV4</accession>
<keyword evidence="2" id="KW-1185">Reference proteome</keyword>
<protein>
    <submittedName>
        <fullName evidence="1">Uncharacterized protein</fullName>
    </submittedName>
</protein>
<reference evidence="1 2" key="1">
    <citation type="journal article" date="2015" name="Genome Biol. Evol.">
        <title>The genome of winter moth (Operophtera brumata) provides a genomic perspective on sexual dimorphism and phenology.</title>
        <authorList>
            <person name="Derks M.F."/>
            <person name="Smit S."/>
            <person name="Salis L."/>
            <person name="Schijlen E."/>
            <person name="Bossers A."/>
            <person name="Mateman C."/>
            <person name="Pijl A.S."/>
            <person name="de Ridder D."/>
            <person name="Groenen M.A."/>
            <person name="Visser M.E."/>
            <person name="Megens H.J."/>
        </authorList>
    </citation>
    <scope>NUCLEOTIDE SEQUENCE [LARGE SCALE GENOMIC DNA]</scope>
    <source>
        <strain evidence="1">WM2013NL</strain>
        <tissue evidence="1">Head and thorax</tissue>
    </source>
</reference>
<organism evidence="1 2">
    <name type="scientific">Operophtera brumata</name>
    <name type="common">Winter moth</name>
    <name type="synonym">Phalaena brumata</name>
    <dbReference type="NCBI Taxonomy" id="104452"/>
    <lineage>
        <taxon>Eukaryota</taxon>
        <taxon>Metazoa</taxon>
        <taxon>Ecdysozoa</taxon>
        <taxon>Arthropoda</taxon>
        <taxon>Hexapoda</taxon>
        <taxon>Insecta</taxon>
        <taxon>Pterygota</taxon>
        <taxon>Neoptera</taxon>
        <taxon>Endopterygota</taxon>
        <taxon>Lepidoptera</taxon>
        <taxon>Glossata</taxon>
        <taxon>Ditrysia</taxon>
        <taxon>Geometroidea</taxon>
        <taxon>Geometridae</taxon>
        <taxon>Larentiinae</taxon>
        <taxon>Operophtera</taxon>
    </lineage>
</organism>
<evidence type="ECO:0000313" key="2">
    <source>
        <dbReference type="Proteomes" id="UP000037510"/>
    </source>
</evidence>
<dbReference type="EMBL" id="JTDY01005253">
    <property type="protein sequence ID" value="KOB67196.1"/>
    <property type="molecule type" value="Genomic_DNA"/>
</dbReference>